<dbReference type="InterPro" id="IPR003959">
    <property type="entry name" value="ATPase_AAA_core"/>
</dbReference>
<accession>A0A6N1NSX1</accession>
<evidence type="ECO:0000256" key="2">
    <source>
        <dbReference type="ARBA" id="ARBA00022741"/>
    </source>
</evidence>
<dbReference type="InterPro" id="IPR027065">
    <property type="entry name" value="Lon_Prtase"/>
</dbReference>
<organism evidence="7">
    <name type="scientific">Tupanvirus soda lake</name>
    <dbReference type="NCBI Taxonomy" id="2126985"/>
    <lineage>
        <taxon>Viruses</taxon>
        <taxon>Varidnaviria</taxon>
        <taxon>Bamfordvirae</taxon>
        <taxon>Nucleocytoviricota</taxon>
        <taxon>Megaviricetes</taxon>
        <taxon>Imitervirales</taxon>
        <taxon>Mimiviridae</taxon>
        <taxon>Megamimivirinae</taxon>
        <taxon>Tupanvirus</taxon>
        <taxon>Tupanvirus salinum</taxon>
    </lineage>
</organism>
<evidence type="ECO:0000313" key="7">
    <source>
        <dbReference type="EMBL" id="QKU35537.1"/>
    </source>
</evidence>
<dbReference type="PANTHER" id="PTHR43718:SF2">
    <property type="entry name" value="LON PROTEASE HOMOLOG, MITOCHONDRIAL"/>
    <property type="match status" value="1"/>
</dbReference>
<dbReference type="GO" id="GO:0005524">
    <property type="term" value="F:ATP binding"/>
    <property type="evidence" value="ECO:0007669"/>
    <property type="project" value="UniProtKB-KW"/>
</dbReference>
<dbReference type="RefSeq" id="YP_010782203.1">
    <property type="nucleotide sequence ID" value="NC_075039.1"/>
</dbReference>
<feature type="domain" description="Lon proteolytic" evidence="6">
    <location>
        <begin position="823"/>
        <end position="1017"/>
    </location>
</feature>
<dbReference type="Pfam" id="PF22667">
    <property type="entry name" value="Lon_lid"/>
    <property type="match status" value="1"/>
</dbReference>
<dbReference type="InterPro" id="IPR020568">
    <property type="entry name" value="Ribosomal_Su5_D2-typ_SF"/>
</dbReference>
<dbReference type="InterPro" id="IPR027417">
    <property type="entry name" value="P-loop_NTPase"/>
</dbReference>
<keyword evidence="2" id="KW-0547">Nucleotide-binding</keyword>
<dbReference type="Pfam" id="PF05362">
    <property type="entry name" value="Lon_C"/>
    <property type="match status" value="1"/>
</dbReference>
<sequence length="1044" mass="119746">MTENNYSIREIKSQHLKTIYKKYTDHIISFEKHIKRLHDDWVIDINNRNYILQQLDSMVRTMIKLYNTNLRKIYKECGINNDSETGTEDDVAIYDSIQNYKSVLKNIYDGLNVMEKLENIDENKNDPFHEVKTELLALSKENGFYSMDDFFKLYINDQYMYLLDKEDVEIFELYNKVFVPLSITIDKTLKKNNLHNSNFVITKCTSKCDSLMENTCYITIIIDSLPVKIMFEGYVSADILNIHTRTSQICSKHLFHIRKESKHIVEKTYPHIDTSFLSRYTRLVNSSCYFVNSPKEFAEKIVSDYNTFIEISNKNVNPMVKEFIKSDVKTMFKYINILLMGNSDNINVAVLLFDLLKDKKIGSETLSDIVYHNLSYYSQIKLKKASNYIKTEMARLKTLTPENISIEKKLSSLVNMPDNVKSYILEKNNEIKSGENNYKLQMAVNGLMQFPWKPKDTKNEFSDIKKSMSKSRDYLQKVAKKLDETVYGHENSKKVLIELVGKWIQNPESTGQVIGLVGPPGIGKTLLAKSISSALGIPLSIVGLGGMSDSADLIGHSFTYAGAQYGMIVRQMIKAGNWRSVMFFDEVDKVSKRNDTNEIYNTLIHITDPNMNQHFQDRFYSSSIEFDLSGVLIVFSYNDSSKLDPILLDRIKEINISAYSTFEKISIAQNYVLKELCENIGFNRDKIHFDDQIIKYIIEKYTLEAGVRELRRKLEQILLKLNIDRFYMRGPFRDLMRKKCIEITTNPDTVNNNVESDDLSEDKKTGLVSYVQYKKSKFEEILDEKILNKIFNLETDDIITITQELVHKYLDKPIMLVEEIHKNNLIGVVNGLYATSVGMGGIVPIQIYKNYIGDSSDGSNLKLKLTGNQKQVMRESVVCALTTAINILNDDVKNKIVSNFPYGFHIHAPDGGTPKDGPSAGCAFTTAFVSILLGKKINKNIAMTGEIELTGKVSKIGGLYAKLSGAKKAGVKCVYICEENKEDYENIRKKSPELFDDNFEIKIIEHIIDIVSDPNVIIDVNDMDFDCNIMAEHKKHKEKKINDI</sequence>
<dbReference type="Pfam" id="PF00004">
    <property type="entry name" value="AAA"/>
    <property type="match status" value="1"/>
</dbReference>
<dbReference type="GO" id="GO:0004176">
    <property type="term" value="F:ATP-dependent peptidase activity"/>
    <property type="evidence" value="ECO:0007669"/>
    <property type="project" value="InterPro"/>
</dbReference>
<dbReference type="GO" id="GO:0004252">
    <property type="term" value="F:serine-type endopeptidase activity"/>
    <property type="evidence" value="ECO:0007669"/>
    <property type="project" value="InterPro"/>
</dbReference>
<dbReference type="PRINTS" id="PR00830">
    <property type="entry name" value="ENDOLAPTASE"/>
</dbReference>
<evidence type="ECO:0000256" key="5">
    <source>
        <dbReference type="ARBA" id="ARBA00022840"/>
    </source>
</evidence>
<reference evidence="7" key="2">
    <citation type="journal article" date="2018" name="Nat. Commun.">
        <title>Tailed giant Tupanvirus possesses the most complete translational apparatus of the known virosphere.</title>
        <authorList>
            <person name="Abrahao J."/>
            <person name="Silva L."/>
            <person name="Silva L.S."/>
            <person name="Khalil J.Y.B."/>
            <person name="Rodrigues R."/>
            <person name="Arantes T."/>
            <person name="Assis F."/>
            <person name="Boratto P."/>
            <person name="Andrade M."/>
            <person name="Kroon E.G."/>
            <person name="Ribeiro B."/>
            <person name="Bergier I."/>
            <person name="Seligmann H."/>
            <person name="Ghigo E."/>
            <person name="Colson P."/>
            <person name="Levasseur A."/>
            <person name="Kroemer G."/>
            <person name="Raoult D."/>
            <person name="La Scola B."/>
        </authorList>
    </citation>
    <scope>NUCLEOTIDE SEQUENCE [LARGE SCALE GENOMIC DNA]</scope>
    <source>
        <strain evidence="7">Soda lake</strain>
    </source>
</reference>
<name>A0A6N1NSX1_9VIRU</name>
<evidence type="ECO:0000256" key="3">
    <source>
        <dbReference type="ARBA" id="ARBA00022801"/>
    </source>
</evidence>
<evidence type="ECO:0000259" key="6">
    <source>
        <dbReference type="PROSITE" id="PS51786"/>
    </source>
</evidence>
<keyword evidence="4" id="KW-0720">Serine protease</keyword>
<dbReference type="SUPFAM" id="SSF54211">
    <property type="entry name" value="Ribosomal protein S5 domain 2-like"/>
    <property type="match status" value="1"/>
</dbReference>
<evidence type="ECO:0000256" key="1">
    <source>
        <dbReference type="ARBA" id="ARBA00022670"/>
    </source>
</evidence>
<dbReference type="Gene3D" id="1.10.8.60">
    <property type="match status" value="1"/>
</dbReference>
<keyword evidence="1 7" id="KW-0645">Protease</keyword>
<reference evidence="7" key="1">
    <citation type="submission" date="2017-01" db="EMBL/GenBank/DDBJ databases">
        <authorList>
            <person name="Assis F.L."/>
            <person name="Abrahao J.S."/>
            <person name="Silva L."/>
            <person name="Khalil J.B."/>
            <person name="Rodrigues R."/>
            <person name="Silva L.S."/>
            <person name="Arantes T."/>
            <person name="Boratto P."/>
            <person name="Andrade M."/>
            <person name="Kroon E.G."/>
            <person name="Ribeiro B."/>
            <person name="Bergier I."/>
            <person name="Seligmann H."/>
            <person name="Ghigo E."/>
            <person name="Colson P."/>
            <person name="Levasseur A."/>
            <person name="Raoult D."/>
            <person name="Scola B.L."/>
        </authorList>
    </citation>
    <scope>NUCLEOTIDE SEQUENCE</scope>
    <source>
        <strain evidence="7">Soda lake</strain>
    </source>
</reference>
<dbReference type="Gene3D" id="3.40.50.300">
    <property type="entry name" value="P-loop containing nucleotide triphosphate hydrolases"/>
    <property type="match status" value="1"/>
</dbReference>
<dbReference type="PROSITE" id="PS51786">
    <property type="entry name" value="LON_PROTEOLYTIC"/>
    <property type="match status" value="1"/>
</dbReference>
<evidence type="ECO:0000256" key="4">
    <source>
        <dbReference type="ARBA" id="ARBA00022825"/>
    </source>
</evidence>
<proteinExistence type="predicted"/>
<dbReference type="PANTHER" id="PTHR43718">
    <property type="entry name" value="LON PROTEASE"/>
    <property type="match status" value="1"/>
</dbReference>
<dbReference type="SMART" id="SM00382">
    <property type="entry name" value="AAA"/>
    <property type="match status" value="1"/>
</dbReference>
<dbReference type="Gene3D" id="3.30.230.10">
    <property type="match status" value="1"/>
</dbReference>
<keyword evidence="5" id="KW-0067">ATP-binding</keyword>
<dbReference type="InterPro" id="IPR014721">
    <property type="entry name" value="Ribsml_uS5_D2-typ_fold_subgr"/>
</dbReference>
<dbReference type="SUPFAM" id="SSF52540">
    <property type="entry name" value="P-loop containing nucleoside triphosphate hydrolases"/>
    <property type="match status" value="1"/>
</dbReference>
<dbReference type="GO" id="GO:0016887">
    <property type="term" value="F:ATP hydrolysis activity"/>
    <property type="evidence" value="ECO:0007669"/>
    <property type="project" value="InterPro"/>
</dbReference>
<dbReference type="InterPro" id="IPR003593">
    <property type="entry name" value="AAA+_ATPase"/>
</dbReference>
<protein>
    <submittedName>
        <fullName evidence="7">Lon protease-like protein</fullName>
    </submittedName>
</protein>
<dbReference type="InterPro" id="IPR054594">
    <property type="entry name" value="Lon_lid"/>
</dbReference>
<keyword evidence="3" id="KW-0378">Hydrolase</keyword>
<dbReference type="EMBL" id="KY523104">
    <property type="protein sequence ID" value="QKU35537.1"/>
    <property type="molecule type" value="Genomic_DNA"/>
</dbReference>
<dbReference type="GO" id="GO:0006515">
    <property type="term" value="P:protein quality control for misfolded or incompletely synthesized proteins"/>
    <property type="evidence" value="ECO:0007669"/>
    <property type="project" value="TreeGrafter"/>
</dbReference>
<dbReference type="KEGG" id="vg:80518967"/>
<dbReference type="GeneID" id="80518967"/>
<dbReference type="InterPro" id="IPR008269">
    <property type="entry name" value="Lon_proteolytic"/>
</dbReference>